<evidence type="ECO:0000256" key="2">
    <source>
        <dbReference type="ARBA" id="ARBA00022448"/>
    </source>
</evidence>
<evidence type="ECO:0000256" key="10">
    <source>
        <dbReference type="ARBA" id="ARBA00023303"/>
    </source>
</evidence>
<keyword evidence="15" id="KW-1185">Reference proteome</keyword>
<feature type="transmembrane region" description="Helical" evidence="11">
    <location>
        <begin position="621"/>
        <end position="646"/>
    </location>
</feature>
<evidence type="ECO:0000256" key="5">
    <source>
        <dbReference type="ARBA" id="ARBA00023065"/>
    </source>
</evidence>
<dbReference type="InterPro" id="IPR015683">
    <property type="entry name" value="Ionotropic_Glu_rcpt"/>
</dbReference>
<proteinExistence type="predicted"/>
<dbReference type="GeneID" id="136817381"/>
<evidence type="ECO:0000259" key="13">
    <source>
        <dbReference type="SMART" id="SM00079"/>
    </source>
</evidence>
<accession>A0A7M5TW23</accession>
<keyword evidence="3 11" id="KW-0812">Transmembrane</keyword>
<keyword evidence="9" id="KW-1071">Ligand-gated ion channel</keyword>
<protein>
    <recommendedName>
        <fullName evidence="13">Ionotropic glutamate receptor C-terminal domain-containing protein</fullName>
    </recommendedName>
</protein>
<reference evidence="14" key="1">
    <citation type="submission" date="2021-01" db="UniProtKB">
        <authorList>
            <consortium name="EnsemblMetazoa"/>
        </authorList>
    </citation>
    <scope>IDENTIFICATION</scope>
</reference>
<evidence type="ECO:0000256" key="12">
    <source>
        <dbReference type="SAM" id="SignalP"/>
    </source>
</evidence>
<keyword evidence="5" id="KW-0406">Ion transport</keyword>
<dbReference type="GO" id="GO:0015276">
    <property type="term" value="F:ligand-gated monoatomic ion channel activity"/>
    <property type="evidence" value="ECO:0007669"/>
    <property type="project" value="InterPro"/>
</dbReference>
<feature type="chain" id="PRO_5029556853" description="Ionotropic glutamate receptor C-terminal domain-containing protein" evidence="12">
    <location>
        <begin position="23"/>
        <end position="695"/>
    </location>
</feature>
<keyword evidence="7" id="KW-0675">Receptor</keyword>
<dbReference type="GO" id="GO:0016020">
    <property type="term" value="C:membrane"/>
    <property type="evidence" value="ECO:0007669"/>
    <property type="project" value="UniProtKB-SubCell"/>
</dbReference>
<keyword evidence="6 11" id="KW-0472">Membrane</keyword>
<evidence type="ECO:0000313" key="14">
    <source>
        <dbReference type="EnsemblMetazoa" id="CLYHEMP002671.2"/>
    </source>
</evidence>
<dbReference type="Pfam" id="PF00060">
    <property type="entry name" value="Lig_chan"/>
    <property type="match status" value="1"/>
</dbReference>
<evidence type="ECO:0000256" key="9">
    <source>
        <dbReference type="ARBA" id="ARBA00023286"/>
    </source>
</evidence>
<feature type="domain" description="Ionotropic glutamate receptor C-terminal" evidence="13">
    <location>
        <begin position="256"/>
        <end position="606"/>
    </location>
</feature>
<dbReference type="EnsemblMetazoa" id="CLYHEMT002671.2">
    <property type="protein sequence ID" value="CLYHEMP002671.2"/>
    <property type="gene ID" value="CLYHEMG002671"/>
</dbReference>
<dbReference type="AlphaFoldDB" id="A0A7M5TW23"/>
<feature type="transmembrane region" description="Helical" evidence="11">
    <location>
        <begin position="434"/>
        <end position="456"/>
    </location>
</feature>
<keyword evidence="2" id="KW-0813">Transport</keyword>
<keyword evidence="10" id="KW-0407">Ion channel</keyword>
<dbReference type="PANTHER" id="PTHR18966">
    <property type="entry name" value="IONOTROPIC GLUTAMATE RECEPTOR"/>
    <property type="match status" value="1"/>
</dbReference>
<evidence type="ECO:0000256" key="4">
    <source>
        <dbReference type="ARBA" id="ARBA00022989"/>
    </source>
</evidence>
<evidence type="ECO:0000256" key="1">
    <source>
        <dbReference type="ARBA" id="ARBA00004141"/>
    </source>
</evidence>
<evidence type="ECO:0000256" key="11">
    <source>
        <dbReference type="SAM" id="Phobius"/>
    </source>
</evidence>
<feature type="signal peptide" evidence="12">
    <location>
        <begin position="1"/>
        <end position="22"/>
    </location>
</feature>
<dbReference type="OrthoDB" id="5958792at2759"/>
<evidence type="ECO:0000256" key="8">
    <source>
        <dbReference type="ARBA" id="ARBA00023180"/>
    </source>
</evidence>
<comment type="subcellular location">
    <subcellularLocation>
        <location evidence="1">Membrane</location>
        <topology evidence="1">Multi-pass membrane protein</topology>
    </subcellularLocation>
</comment>
<evidence type="ECO:0000256" key="6">
    <source>
        <dbReference type="ARBA" id="ARBA00023136"/>
    </source>
</evidence>
<keyword evidence="12" id="KW-0732">Signal</keyword>
<dbReference type="InterPro" id="IPR001320">
    <property type="entry name" value="Iontro_rcpt_C"/>
</dbReference>
<dbReference type="InterPro" id="IPR019594">
    <property type="entry name" value="Glu/Gly-bd"/>
</dbReference>
<sequence length="695" mass="79728">MKYTFFKLELILCLLCLYNCYVTPTTHKQDCSWSSMLQYHSYTKSLASLSEVYDINSNNNCTHPFPSNEELLERAINFLQQEDDFNQLVIIANKTFDIQNQNENKQIIFYDFQQLNENILDVIVNEILEELKSRTILLALDDAEWKMVQNFIRSVNMGHERLFLVRLSLQEGGKQDTEPCFFALSSNDLSEEKVLQELKGRKENCIHGNNDNVIRAVSVFEPIHLFEVKLSISEVTGELFCEDGSYICYKSSNQSRDTWTLTCCAGINADFAASLFDSTKQNWDLYVTPDNFFGGFSNCSNPEDPTTCQWNGMVNELREGRADIAIAAMTMTEARLSVIDFTENILVTKLAVALRNEQEHLPFINLKFVESLDWSLILALVVNSGILFVVMYALNHFLRYYHPRSNKYPIKEAFSYGAGLTFQRDLAGKTPDDWSARIVAISYAVALTIIMSTYMANLTATNVLAETYSDFKVMKDQKILDPTPDFKYGVADATAAENMLKSSPKWRKAYEEFVKNYITKDIPDGIQKLYNEELDGFIEDAWYIGIELSKRSEFCDKIVIKHDTLAVAPAFGIRKDYKLANMFSKEIRALKNKNIFQQIDDKWVKKCPATKPKAFQFEFEYAGGMVILVGIFLLIALVVFILETIYVHWRTKNPRKTPNTNTFDNGAFQTDDSSIDMFQEFPRSYKVNGLTRSDV</sequence>
<evidence type="ECO:0000256" key="7">
    <source>
        <dbReference type="ARBA" id="ARBA00023170"/>
    </source>
</evidence>
<name>A0A7M5TW23_9CNID</name>
<dbReference type="SUPFAM" id="SSF53850">
    <property type="entry name" value="Periplasmic binding protein-like II"/>
    <property type="match status" value="1"/>
</dbReference>
<keyword evidence="8" id="KW-0325">Glycoprotein</keyword>
<dbReference type="Proteomes" id="UP000594262">
    <property type="component" value="Unplaced"/>
</dbReference>
<dbReference type="RefSeq" id="XP_066929821.1">
    <property type="nucleotide sequence ID" value="XM_067073720.1"/>
</dbReference>
<dbReference type="Gene3D" id="3.40.190.10">
    <property type="entry name" value="Periplasmic binding protein-like II"/>
    <property type="match status" value="2"/>
</dbReference>
<evidence type="ECO:0000313" key="15">
    <source>
        <dbReference type="Proteomes" id="UP000594262"/>
    </source>
</evidence>
<organism evidence="14 15">
    <name type="scientific">Clytia hemisphaerica</name>
    <dbReference type="NCBI Taxonomy" id="252671"/>
    <lineage>
        <taxon>Eukaryota</taxon>
        <taxon>Metazoa</taxon>
        <taxon>Cnidaria</taxon>
        <taxon>Hydrozoa</taxon>
        <taxon>Hydroidolina</taxon>
        <taxon>Leptothecata</taxon>
        <taxon>Obeliida</taxon>
        <taxon>Clytiidae</taxon>
        <taxon>Clytia</taxon>
    </lineage>
</organism>
<dbReference type="Pfam" id="PF10613">
    <property type="entry name" value="Lig_chan-Glu_bd"/>
    <property type="match status" value="1"/>
</dbReference>
<dbReference type="SMART" id="SM00079">
    <property type="entry name" value="PBPe"/>
    <property type="match status" value="1"/>
</dbReference>
<evidence type="ECO:0000256" key="3">
    <source>
        <dbReference type="ARBA" id="ARBA00022692"/>
    </source>
</evidence>
<keyword evidence="4 11" id="KW-1133">Transmembrane helix</keyword>
<feature type="transmembrane region" description="Helical" evidence="11">
    <location>
        <begin position="374"/>
        <end position="394"/>
    </location>
</feature>